<dbReference type="Gene3D" id="1.10.510.10">
    <property type="entry name" value="Transferase(Phosphotransferase) domain 1"/>
    <property type="match status" value="1"/>
</dbReference>
<dbReference type="GO" id="GO:0005524">
    <property type="term" value="F:ATP binding"/>
    <property type="evidence" value="ECO:0007669"/>
    <property type="project" value="InterPro"/>
</dbReference>
<dbReference type="PROSITE" id="PS50011">
    <property type="entry name" value="PROTEIN_KINASE_DOM"/>
    <property type="match status" value="1"/>
</dbReference>
<dbReference type="SUPFAM" id="SSF56112">
    <property type="entry name" value="Protein kinase-like (PK-like)"/>
    <property type="match status" value="1"/>
</dbReference>
<dbReference type="InterPro" id="IPR000719">
    <property type="entry name" value="Prot_kinase_dom"/>
</dbReference>
<reference evidence="3" key="1">
    <citation type="submission" date="2016-06" db="EMBL/GenBank/DDBJ databases">
        <title>Parallel loss of symbiosis genes in relatives of nitrogen-fixing non-legume Parasponia.</title>
        <authorList>
            <person name="Van Velzen R."/>
            <person name="Holmer R."/>
            <person name="Bu F."/>
            <person name="Rutten L."/>
            <person name="Van Zeijl A."/>
            <person name="Liu W."/>
            <person name="Santuari L."/>
            <person name="Cao Q."/>
            <person name="Sharma T."/>
            <person name="Shen D."/>
            <person name="Roswanjaya Y."/>
            <person name="Wardhani T."/>
            <person name="Kalhor M.S."/>
            <person name="Jansen J."/>
            <person name="Van den Hoogen J."/>
            <person name="Gungor B."/>
            <person name="Hartog M."/>
            <person name="Hontelez J."/>
            <person name="Verver J."/>
            <person name="Yang W.-C."/>
            <person name="Schijlen E."/>
            <person name="Repin R."/>
            <person name="Schilthuizen M."/>
            <person name="Schranz E."/>
            <person name="Heidstra R."/>
            <person name="Miyata K."/>
            <person name="Fedorova E."/>
            <person name="Kohlen W."/>
            <person name="Bisseling T."/>
            <person name="Smit S."/>
            <person name="Geurts R."/>
        </authorList>
    </citation>
    <scope>NUCLEOTIDE SEQUENCE [LARGE SCALE GENOMIC DNA]</scope>
    <source>
        <strain evidence="3">cv. WU1-14</strain>
    </source>
</reference>
<accession>A0A2P5BV57</accession>
<protein>
    <submittedName>
        <fullName evidence="2">Tyrosine-protein kinase</fullName>
    </submittedName>
</protein>
<dbReference type="GO" id="GO:0004672">
    <property type="term" value="F:protein kinase activity"/>
    <property type="evidence" value="ECO:0007669"/>
    <property type="project" value="InterPro"/>
</dbReference>
<evidence type="ECO:0000259" key="1">
    <source>
        <dbReference type="PROSITE" id="PS50011"/>
    </source>
</evidence>
<gene>
    <name evidence="2" type="ORF">PanWU01x14_207660</name>
</gene>
<evidence type="ECO:0000313" key="2">
    <source>
        <dbReference type="EMBL" id="PON52656.1"/>
    </source>
</evidence>
<evidence type="ECO:0000313" key="3">
    <source>
        <dbReference type="Proteomes" id="UP000237105"/>
    </source>
</evidence>
<sequence length="148" mass="16517">MQNYTTQKPAPHSKICRQLHASLQISTREILAATNNFSSDLIFVDTPSNIGFIYKTELSNGRKLIAVKKLAPQAFQEFMEFRSELEILGKLQPQRGSDSQAYMHGLEKPTIPSDVESSNVLLDSEFEAHISDFGLARTVDSCQSHVST</sequence>
<dbReference type="PANTHER" id="PTHR27006">
    <property type="entry name" value="PROMASTIGOTE SURFACE ANTIGEN PROTEIN PSA"/>
    <property type="match status" value="1"/>
</dbReference>
<dbReference type="InterPro" id="IPR011009">
    <property type="entry name" value="Kinase-like_dom_sf"/>
</dbReference>
<dbReference type="PANTHER" id="PTHR27006:SF604">
    <property type="entry name" value="PROTEIN KINASE DOMAIN-CONTAINING PROTEIN"/>
    <property type="match status" value="1"/>
</dbReference>
<dbReference type="EMBL" id="JXTB01000216">
    <property type="protein sequence ID" value="PON52656.1"/>
    <property type="molecule type" value="Genomic_DNA"/>
</dbReference>
<dbReference type="Gene3D" id="3.30.200.20">
    <property type="entry name" value="Phosphorylase Kinase, domain 1"/>
    <property type="match status" value="1"/>
</dbReference>
<organism evidence="2 3">
    <name type="scientific">Parasponia andersonii</name>
    <name type="common">Sponia andersonii</name>
    <dbReference type="NCBI Taxonomy" id="3476"/>
    <lineage>
        <taxon>Eukaryota</taxon>
        <taxon>Viridiplantae</taxon>
        <taxon>Streptophyta</taxon>
        <taxon>Embryophyta</taxon>
        <taxon>Tracheophyta</taxon>
        <taxon>Spermatophyta</taxon>
        <taxon>Magnoliopsida</taxon>
        <taxon>eudicotyledons</taxon>
        <taxon>Gunneridae</taxon>
        <taxon>Pentapetalae</taxon>
        <taxon>rosids</taxon>
        <taxon>fabids</taxon>
        <taxon>Rosales</taxon>
        <taxon>Cannabaceae</taxon>
        <taxon>Parasponia</taxon>
    </lineage>
</organism>
<dbReference type="Proteomes" id="UP000237105">
    <property type="component" value="Unassembled WGS sequence"/>
</dbReference>
<name>A0A2P5BV57_PARAD</name>
<keyword evidence="2" id="KW-0808">Transferase</keyword>
<keyword evidence="3" id="KW-1185">Reference proteome</keyword>
<feature type="domain" description="Protein kinase" evidence="1">
    <location>
        <begin position="1"/>
        <end position="148"/>
    </location>
</feature>
<proteinExistence type="predicted"/>
<comment type="caution">
    <text evidence="2">The sequence shown here is derived from an EMBL/GenBank/DDBJ whole genome shotgun (WGS) entry which is preliminary data.</text>
</comment>
<keyword evidence="2" id="KW-0418">Kinase</keyword>
<dbReference type="AlphaFoldDB" id="A0A2P5BV57"/>
<dbReference type="OrthoDB" id="4062651at2759"/>